<evidence type="ECO:0000313" key="3">
    <source>
        <dbReference type="Proteomes" id="UP001443914"/>
    </source>
</evidence>
<organism evidence="2 3">
    <name type="scientific">Saponaria officinalis</name>
    <name type="common">Common soapwort</name>
    <name type="synonym">Lychnis saponaria</name>
    <dbReference type="NCBI Taxonomy" id="3572"/>
    <lineage>
        <taxon>Eukaryota</taxon>
        <taxon>Viridiplantae</taxon>
        <taxon>Streptophyta</taxon>
        <taxon>Embryophyta</taxon>
        <taxon>Tracheophyta</taxon>
        <taxon>Spermatophyta</taxon>
        <taxon>Magnoliopsida</taxon>
        <taxon>eudicotyledons</taxon>
        <taxon>Gunneridae</taxon>
        <taxon>Pentapetalae</taxon>
        <taxon>Caryophyllales</taxon>
        <taxon>Caryophyllaceae</taxon>
        <taxon>Caryophylleae</taxon>
        <taxon>Saponaria</taxon>
    </lineage>
</organism>
<proteinExistence type="predicted"/>
<reference evidence="2" key="1">
    <citation type="submission" date="2024-03" db="EMBL/GenBank/DDBJ databases">
        <title>WGS assembly of Saponaria officinalis var. Norfolk2.</title>
        <authorList>
            <person name="Jenkins J."/>
            <person name="Shu S."/>
            <person name="Grimwood J."/>
            <person name="Barry K."/>
            <person name="Goodstein D."/>
            <person name="Schmutz J."/>
            <person name="Leebens-Mack J."/>
            <person name="Osbourn A."/>
        </authorList>
    </citation>
    <scope>NUCLEOTIDE SEQUENCE [LARGE SCALE GENOMIC DNA]</scope>
    <source>
        <strain evidence="2">JIC</strain>
    </source>
</reference>
<comment type="caution">
    <text evidence="2">The sequence shown here is derived from an EMBL/GenBank/DDBJ whole genome shotgun (WGS) entry which is preliminary data.</text>
</comment>
<dbReference type="InterPro" id="IPR022059">
    <property type="entry name" value="DUF3615"/>
</dbReference>
<gene>
    <name evidence="2" type="ORF">RND81_03G169700</name>
</gene>
<dbReference type="PANTHER" id="PTHR34710:SF20">
    <property type="entry name" value="OS10G0550200 PROTEIN"/>
    <property type="match status" value="1"/>
</dbReference>
<feature type="domain" description="DUF3615" evidence="1">
    <location>
        <begin position="43"/>
        <end position="144"/>
    </location>
</feature>
<keyword evidence="3" id="KW-1185">Reference proteome</keyword>
<evidence type="ECO:0000313" key="2">
    <source>
        <dbReference type="EMBL" id="KAK9742400.1"/>
    </source>
</evidence>
<sequence length="169" mass="18809">MSSFNEILRCHGLSRKSPPEPPCLTTEEVAERTRSQTLKTAGAALAYYNRKNHTNYELVDPVMSNGALWGEGIWYHSNFTAKPSSGSFKEAEEDSSTELFFAEMTVAESESESGQEYSVTVCRPINGARGTVHCKMCGGRVLHPTRGFRQGLYESKARDLRPRKNGKVL</sequence>
<protein>
    <recommendedName>
        <fullName evidence="1">DUF3615 domain-containing protein</fullName>
    </recommendedName>
</protein>
<dbReference type="Proteomes" id="UP001443914">
    <property type="component" value="Unassembled WGS sequence"/>
</dbReference>
<dbReference type="EMBL" id="JBDFQZ010000003">
    <property type="protein sequence ID" value="KAK9742400.1"/>
    <property type="molecule type" value="Genomic_DNA"/>
</dbReference>
<accession>A0AAW1M8E5</accession>
<dbReference type="PANTHER" id="PTHR34710">
    <property type="entry name" value="OS03G0834100 PROTEIN"/>
    <property type="match status" value="1"/>
</dbReference>
<evidence type="ECO:0000259" key="1">
    <source>
        <dbReference type="Pfam" id="PF12274"/>
    </source>
</evidence>
<dbReference type="Pfam" id="PF12274">
    <property type="entry name" value="DUF3615"/>
    <property type="match status" value="1"/>
</dbReference>
<dbReference type="AlphaFoldDB" id="A0AAW1M8E5"/>
<name>A0AAW1M8E5_SAPOF</name>